<dbReference type="Pfam" id="PF20409">
    <property type="entry name" value="SnoaL_5"/>
    <property type="match status" value="1"/>
</dbReference>
<dbReference type="SUPFAM" id="SSF54427">
    <property type="entry name" value="NTF2-like"/>
    <property type="match status" value="1"/>
</dbReference>
<organism evidence="2 3">
    <name type="scientific">Tateyamaria omphalii</name>
    <dbReference type="NCBI Taxonomy" id="299262"/>
    <lineage>
        <taxon>Bacteria</taxon>
        <taxon>Pseudomonadati</taxon>
        <taxon>Pseudomonadota</taxon>
        <taxon>Alphaproteobacteria</taxon>
        <taxon>Rhodobacterales</taxon>
        <taxon>Roseobacteraceae</taxon>
        <taxon>Tateyamaria</taxon>
    </lineage>
</organism>
<dbReference type="InterPro" id="IPR032710">
    <property type="entry name" value="NTF2-like_dom_sf"/>
</dbReference>
<evidence type="ECO:0000259" key="1">
    <source>
        <dbReference type="Pfam" id="PF20409"/>
    </source>
</evidence>
<sequence>MSLNDIAKELVAGCREGRETENLDKIYAADAVSVEAMDMGQGRECHGLEGIKGKHAWWDSTFEVIEADVSDPMPHGDDRFAVTFAVKAKNKETGEVTDMNEVAVYHVAGGKITREEFFYGT</sequence>
<dbReference type="AlphaFoldDB" id="A0A1P8MUR3"/>
<reference evidence="2 3" key="1">
    <citation type="submission" date="2017-01" db="EMBL/GenBank/DDBJ databases">
        <title>Complete genome of Tateyamaria omphalii DOK1-4 isolated from seawater in Dokdo.</title>
        <authorList>
            <person name="Kim J.H."/>
            <person name="Chi W.-J."/>
        </authorList>
    </citation>
    <scope>NUCLEOTIDE SEQUENCE [LARGE SCALE GENOMIC DNA]</scope>
    <source>
        <strain evidence="2 3">DOK1-4</strain>
    </source>
</reference>
<dbReference type="RefSeq" id="WP_076627603.1">
    <property type="nucleotide sequence ID" value="NZ_CP019312.1"/>
</dbReference>
<keyword evidence="3" id="KW-1185">Reference proteome</keyword>
<dbReference type="EMBL" id="CP019312">
    <property type="protein sequence ID" value="APX11742.1"/>
    <property type="molecule type" value="Genomic_DNA"/>
</dbReference>
<gene>
    <name evidence="2" type="ORF">BWR18_08645</name>
</gene>
<dbReference type="OrthoDB" id="336094at2"/>
<name>A0A1P8MUR3_9RHOB</name>
<protein>
    <recommendedName>
        <fullName evidence="1">SnoaL-like domain-containing protein</fullName>
    </recommendedName>
</protein>
<dbReference type="Proteomes" id="UP000186336">
    <property type="component" value="Chromosome"/>
</dbReference>
<feature type="domain" description="SnoaL-like" evidence="1">
    <location>
        <begin position="2"/>
        <end position="119"/>
    </location>
</feature>
<proteinExistence type="predicted"/>
<accession>A0A1P8MUR3</accession>
<dbReference type="Gene3D" id="3.10.450.50">
    <property type="match status" value="1"/>
</dbReference>
<evidence type="ECO:0000313" key="2">
    <source>
        <dbReference type="EMBL" id="APX11742.1"/>
    </source>
</evidence>
<dbReference type="InterPro" id="IPR046860">
    <property type="entry name" value="SnoaL_5"/>
</dbReference>
<dbReference type="KEGG" id="tom:BWR18_08645"/>
<evidence type="ECO:0000313" key="3">
    <source>
        <dbReference type="Proteomes" id="UP000186336"/>
    </source>
</evidence>
<dbReference type="STRING" id="299262.BWR18_08645"/>